<keyword evidence="12" id="KW-1185">Reference proteome</keyword>
<dbReference type="GO" id="GO:0051607">
    <property type="term" value="P:defense response to virus"/>
    <property type="evidence" value="ECO:0007669"/>
    <property type="project" value="UniProtKB-KW"/>
</dbReference>
<evidence type="ECO:0000256" key="1">
    <source>
        <dbReference type="ARBA" id="ARBA00006847"/>
    </source>
</evidence>
<keyword evidence="5" id="KW-0547">Nucleotide-binding</keyword>
<dbReference type="InterPro" id="IPR014001">
    <property type="entry name" value="Helicase_ATP-bd"/>
</dbReference>
<reference evidence="12" key="1">
    <citation type="submission" date="2017-06" db="EMBL/GenBank/DDBJ databases">
        <authorList>
            <person name="Rodrigo-Torres L."/>
            <person name="Arahal R.D."/>
            <person name="Lucena T."/>
        </authorList>
    </citation>
    <scope>NUCLEOTIDE SEQUENCE [LARGE SCALE GENOMIC DNA]</scope>
    <source>
        <strain evidence="12">CECT 9192</strain>
    </source>
</reference>
<keyword evidence="9" id="KW-0051">Antiviral defense</keyword>
<gene>
    <name evidence="11" type="ORF">PAND9192_02170</name>
</gene>
<dbReference type="GO" id="GO:0003676">
    <property type="term" value="F:nucleic acid binding"/>
    <property type="evidence" value="ECO:0007669"/>
    <property type="project" value="InterPro"/>
</dbReference>
<comment type="similarity">
    <text evidence="2">In the central section; belongs to the CRISPR-associated helicase Cas3 family.</text>
</comment>
<dbReference type="Gene3D" id="3.40.50.300">
    <property type="entry name" value="P-loop containing nucleotide triphosphate hydrolases"/>
    <property type="match status" value="2"/>
</dbReference>
<dbReference type="InterPro" id="IPR011545">
    <property type="entry name" value="DEAD/DEAH_box_helicase_dom"/>
</dbReference>
<dbReference type="CDD" id="cd17930">
    <property type="entry name" value="DEXHc_cas3"/>
    <property type="match status" value="1"/>
</dbReference>
<dbReference type="NCBIfam" id="TIGR01587">
    <property type="entry name" value="cas3_core"/>
    <property type="match status" value="1"/>
</dbReference>
<dbReference type="Pfam" id="PF22590">
    <property type="entry name" value="Cas3-like_C_2"/>
    <property type="match status" value="1"/>
</dbReference>
<dbReference type="EMBL" id="FYAJ01000003">
    <property type="protein sequence ID" value="SMY35492.1"/>
    <property type="molecule type" value="Genomic_DNA"/>
</dbReference>
<dbReference type="RefSeq" id="WP_087853803.1">
    <property type="nucleotide sequence ID" value="NZ_FYAJ01000003.1"/>
</dbReference>
<dbReference type="Pfam" id="PF00270">
    <property type="entry name" value="DEAD"/>
    <property type="match status" value="1"/>
</dbReference>
<comment type="similarity">
    <text evidence="1">In the N-terminal section; belongs to the CRISPR-associated nuclease Cas3-HD family.</text>
</comment>
<name>A0A1Y6MGA6_9GAMM</name>
<keyword evidence="3" id="KW-0540">Nuclease</keyword>
<evidence type="ECO:0000256" key="7">
    <source>
        <dbReference type="ARBA" id="ARBA00022806"/>
    </source>
</evidence>
<dbReference type="GO" id="GO:0016787">
    <property type="term" value="F:hydrolase activity"/>
    <property type="evidence" value="ECO:0007669"/>
    <property type="project" value="UniProtKB-KW"/>
</dbReference>
<evidence type="ECO:0000256" key="4">
    <source>
        <dbReference type="ARBA" id="ARBA00022723"/>
    </source>
</evidence>
<dbReference type="InterPro" id="IPR006474">
    <property type="entry name" value="Helicase_Cas3_CRISPR-ass_core"/>
</dbReference>
<dbReference type="GO" id="GO:0005524">
    <property type="term" value="F:ATP binding"/>
    <property type="evidence" value="ECO:0007669"/>
    <property type="project" value="UniProtKB-KW"/>
</dbReference>
<evidence type="ECO:0000256" key="3">
    <source>
        <dbReference type="ARBA" id="ARBA00022722"/>
    </source>
</evidence>
<dbReference type="CDD" id="cd09641">
    <property type="entry name" value="Cas3''_I"/>
    <property type="match status" value="1"/>
</dbReference>
<evidence type="ECO:0000256" key="6">
    <source>
        <dbReference type="ARBA" id="ARBA00022801"/>
    </source>
</evidence>
<dbReference type="SMART" id="SM00487">
    <property type="entry name" value="DEXDc"/>
    <property type="match status" value="1"/>
</dbReference>
<dbReference type="AlphaFoldDB" id="A0A1Y6MGA6"/>
<evidence type="ECO:0000256" key="8">
    <source>
        <dbReference type="ARBA" id="ARBA00022840"/>
    </source>
</evidence>
<evidence type="ECO:0000256" key="9">
    <source>
        <dbReference type="ARBA" id="ARBA00023118"/>
    </source>
</evidence>
<dbReference type="PROSITE" id="PS51643">
    <property type="entry name" value="HD_CAS3"/>
    <property type="match status" value="1"/>
</dbReference>
<organism evidence="11 12">
    <name type="scientific">Photobacterium andalusiense</name>
    <dbReference type="NCBI Taxonomy" id="2204296"/>
    <lineage>
        <taxon>Bacteria</taxon>
        <taxon>Pseudomonadati</taxon>
        <taxon>Pseudomonadota</taxon>
        <taxon>Gammaproteobacteria</taxon>
        <taxon>Vibrionales</taxon>
        <taxon>Vibrionaceae</taxon>
        <taxon>Photobacterium</taxon>
    </lineage>
</organism>
<keyword evidence="7 11" id="KW-0347">Helicase</keyword>
<keyword evidence="8" id="KW-0067">ATP-binding</keyword>
<dbReference type="GO" id="GO:0004518">
    <property type="term" value="F:nuclease activity"/>
    <property type="evidence" value="ECO:0007669"/>
    <property type="project" value="UniProtKB-KW"/>
</dbReference>
<dbReference type="InterPro" id="IPR038257">
    <property type="entry name" value="CRISPR-assoc_Cas3_HD_sf"/>
</dbReference>
<dbReference type="GO" id="GO:0046872">
    <property type="term" value="F:metal ion binding"/>
    <property type="evidence" value="ECO:0007669"/>
    <property type="project" value="UniProtKB-KW"/>
</dbReference>
<evidence type="ECO:0000256" key="5">
    <source>
        <dbReference type="ARBA" id="ARBA00022741"/>
    </source>
</evidence>
<dbReference type="SUPFAM" id="SSF52540">
    <property type="entry name" value="P-loop containing nucleoside triphosphate hydrolases"/>
    <property type="match status" value="1"/>
</dbReference>
<evidence type="ECO:0000256" key="2">
    <source>
        <dbReference type="ARBA" id="ARBA00009046"/>
    </source>
</evidence>
<evidence type="ECO:0000313" key="11">
    <source>
        <dbReference type="EMBL" id="SMY35492.1"/>
    </source>
</evidence>
<proteinExistence type="inferred from homology"/>
<dbReference type="Gene3D" id="1.10.3210.30">
    <property type="match status" value="1"/>
</dbReference>
<dbReference type="Proteomes" id="UP000195719">
    <property type="component" value="Unassembled WGS sequence"/>
</dbReference>
<evidence type="ECO:0000259" key="10">
    <source>
        <dbReference type="PROSITE" id="PS51643"/>
    </source>
</evidence>
<dbReference type="GO" id="GO:0004386">
    <property type="term" value="F:helicase activity"/>
    <property type="evidence" value="ECO:0007669"/>
    <property type="project" value="UniProtKB-KW"/>
</dbReference>
<sequence>MDFIAHHRETDLQVQTVAQHLSETGELCSGFAKKINLEQTGLILGLLHDFGKYSQAFQNYIQSAQGLIDPDNVCFVDAKANKGKIDHATAGAQYLYDALKNYGGKGEGELCGQLLALCIASHHSGLIDVLSADFNKGNIFNTRIQKTEDKAHLQECRNNADPEIINHLNQLLKPAKGAPQLLKELLQKIFPLLGSSHETANTTINSFNVGFLTRFLFSCLIDADRLNSAEFSEPHRLQERLSRSVKPDWNIAITRLENKLATFSIKNQIDNIRRNISLDCLNKAQEKQGIYSLTVPTGGGKTYASLRYALHHAKQHQCEHIFYIIPFTSIIEQNAQVIRDAIEHPDDIHPWVLEHHSSIEPEHQTWQSKICAENWDTPIVITTMVQFLEALFSGGTKSVRRLHQLANSVLIFDEIQTLPINCTHLFCNALNFLVEQANSTALLCTATQPLLNQLDNSEKGQLTLTAELVSDVGALFDDLKRVHIKNCCKPLGWSLNEITDLAIKQFELTGSCLTIVNTKQWAQDLYLSCQNRVDTDALFHLSTNQCPAHRKVILATIRQRLENNQPVMCFSTQLIEAGVDVDFASVIRFLAGLDSIAQAAGRCNRNGKHETATVFVVNPDHENTKMLADIDKGKAITKRIMSEGFEDLLDPAAMARYFYYYFFQRSEDMDYPCKDSQKNTTSLLALLSNNKSHPCSLNDDRSKQRKLPRLEQSFMEAGNIFKAIDAPTQAIIVDYQSSNKLSNDQLTAEEIIIALCGKDKVFDAELYFQALKQAQKYSVNVFPNVFEKLLKNQAIYETQSGSGIYYLRKEYYDNAFGLSTEIVSDSVFCSC</sequence>
<feature type="domain" description="HD Cas3-type" evidence="10">
    <location>
        <begin position="10"/>
        <end position="226"/>
    </location>
</feature>
<dbReference type="NCBIfam" id="TIGR01596">
    <property type="entry name" value="cas3_HD"/>
    <property type="match status" value="1"/>
</dbReference>
<keyword evidence="6" id="KW-0378">Hydrolase</keyword>
<dbReference type="InterPro" id="IPR006483">
    <property type="entry name" value="CRISPR-assoc_Cas3_HD"/>
</dbReference>
<evidence type="ECO:0000313" key="12">
    <source>
        <dbReference type="Proteomes" id="UP000195719"/>
    </source>
</evidence>
<dbReference type="InterPro" id="IPR054712">
    <property type="entry name" value="Cas3-like_dom"/>
</dbReference>
<dbReference type="InterPro" id="IPR027417">
    <property type="entry name" value="P-loop_NTPase"/>
</dbReference>
<accession>A0A1Y6MGA6</accession>
<dbReference type="Pfam" id="PF18019">
    <property type="entry name" value="Cas3_HD"/>
    <property type="match status" value="1"/>
</dbReference>
<dbReference type="SUPFAM" id="SSF109604">
    <property type="entry name" value="HD-domain/PDEase-like"/>
    <property type="match status" value="1"/>
</dbReference>
<protein>
    <submittedName>
        <fullName evidence="11">Helicase Cas3</fullName>
    </submittedName>
</protein>
<keyword evidence="4" id="KW-0479">Metal-binding</keyword>